<proteinExistence type="predicted"/>
<organism evidence="3 4">
    <name type="scientific">Apiospora aurea</name>
    <dbReference type="NCBI Taxonomy" id="335848"/>
    <lineage>
        <taxon>Eukaryota</taxon>
        <taxon>Fungi</taxon>
        <taxon>Dikarya</taxon>
        <taxon>Ascomycota</taxon>
        <taxon>Pezizomycotina</taxon>
        <taxon>Sordariomycetes</taxon>
        <taxon>Xylariomycetidae</taxon>
        <taxon>Amphisphaeriales</taxon>
        <taxon>Apiosporaceae</taxon>
        <taxon>Apiospora</taxon>
    </lineage>
</organism>
<dbReference type="EMBL" id="JAQQWE010000003">
    <property type="protein sequence ID" value="KAK7959664.1"/>
    <property type="molecule type" value="Genomic_DNA"/>
</dbReference>
<feature type="region of interest" description="Disordered" evidence="1">
    <location>
        <begin position="141"/>
        <end position="163"/>
    </location>
</feature>
<name>A0ABR1QPE4_9PEZI</name>
<comment type="caution">
    <text evidence="3">The sequence shown here is derived from an EMBL/GenBank/DDBJ whole genome shotgun (WGS) entry which is preliminary data.</text>
</comment>
<feature type="transmembrane region" description="Helical" evidence="2">
    <location>
        <begin position="66"/>
        <end position="95"/>
    </location>
</feature>
<protein>
    <recommendedName>
        <fullName evidence="5">Transmembrane protein</fullName>
    </recommendedName>
</protein>
<evidence type="ECO:0008006" key="5">
    <source>
        <dbReference type="Google" id="ProtNLM"/>
    </source>
</evidence>
<sequence>MDKIPRADVASMGPPDAYHEIPGLWPLVIIGGFLGFFYLVGVVAATHQCYHEARKTWPAFRNDGCLIVLLPFLSLLCGILWPVELGLLLVFWVVAHVARRACAENGSCCGFNFTAYRARRAARRVQKEQARENLRRQADLRQDSIRPVPTPPPAYTAQPSPSDLEAGFERIHL</sequence>
<reference evidence="3 4" key="1">
    <citation type="submission" date="2023-01" db="EMBL/GenBank/DDBJ databases">
        <title>Analysis of 21 Apiospora genomes using comparative genomics revels a genus with tremendous synthesis potential of carbohydrate active enzymes and secondary metabolites.</title>
        <authorList>
            <person name="Sorensen T."/>
        </authorList>
    </citation>
    <scope>NUCLEOTIDE SEQUENCE [LARGE SCALE GENOMIC DNA]</scope>
    <source>
        <strain evidence="3 4">CBS 24483</strain>
    </source>
</reference>
<evidence type="ECO:0000313" key="3">
    <source>
        <dbReference type="EMBL" id="KAK7959664.1"/>
    </source>
</evidence>
<keyword evidence="2" id="KW-1133">Transmembrane helix</keyword>
<evidence type="ECO:0000256" key="1">
    <source>
        <dbReference type="SAM" id="MobiDB-lite"/>
    </source>
</evidence>
<keyword evidence="2" id="KW-0472">Membrane</keyword>
<dbReference type="GeneID" id="92073802"/>
<dbReference type="Proteomes" id="UP001391051">
    <property type="component" value="Unassembled WGS sequence"/>
</dbReference>
<gene>
    <name evidence="3" type="ORF">PG986_004518</name>
</gene>
<accession>A0ABR1QPE4</accession>
<evidence type="ECO:0000256" key="2">
    <source>
        <dbReference type="SAM" id="Phobius"/>
    </source>
</evidence>
<keyword evidence="4" id="KW-1185">Reference proteome</keyword>
<evidence type="ECO:0000313" key="4">
    <source>
        <dbReference type="Proteomes" id="UP001391051"/>
    </source>
</evidence>
<keyword evidence="2" id="KW-0812">Transmembrane</keyword>
<dbReference type="RefSeq" id="XP_066703367.1">
    <property type="nucleotide sequence ID" value="XM_066840740.1"/>
</dbReference>
<feature type="transmembrane region" description="Helical" evidence="2">
    <location>
        <begin position="24"/>
        <end position="45"/>
    </location>
</feature>